<keyword evidence="9 10" id="KW-0411">Iron-sulfur</keyword>
<evidence type="ECO:0000256" key="10">
    <source>
        <dbReference type="RuleBase" id="RU362053"/>
    </source>
</evidence>
<dbReference type="InterPro" id="IPR012839">
    <property type="entry name" value="Organic_radical_activase"/>
</dbReference>
<accession>A0ABV1HX00</accession>
<dbReference type="SFLD" id="SFLDS00029">
    <property type="entry name" value="Radical_SAM"/>
    <property type="match status" value="1"/>
</dbReference>
<feature type="domain" description="Radical SAM core" evidence="11">
    <location>
        <begin position="19"/>
        <end position="249"/>
    </location>
</feature>
<dbReference type="PROSITE" id="PS51918">
    <property type="entry name" value="RADICAL_SAM"/>
    <property type="match status" value="1"/>
</dbReference>
<proteinExistence type="inferred from homology"/>
<evidence type="ECO:0000256" key="7">
    <source>
        <dbReference type="ARBA" id="ARBA00023002"/>
    </source>
</evidence>
<sequence>MTDTALTGQVHSLETFGLVDGPGVRCVVFLQGCKMRCRYCHNPETWSQQGGETWTAEDLFRKVYRYRNYWGKDGGLTVSGGEPLLQMEFVTEFFNLAKKKQVNTALDTSGNSFCLESSYLERFDRLMDLTDLFLLDIKAVDASLHKQLTGQDNAGILALAHYLADHGKSLWIRRVLVPGLTDSEEDLTALRDLARSLPTLKRLEVLPYHTLGTFKWEKLGIPYSLEGTPVPTKEQVAQAEAILEVNKYQ</sequence>
<dbReference type="NCBIfam" id="TIGR02493">
    <property type="entry name" value="PFLA"/>
    <property type="match status" value="1"/>
</dbReference>
<keyword evidence="5 10" id="KW-0949">S-adenosyl-L-methionine</keyword>
<dbReference type="Gene3D" id="3.20.20.70">
    <property type="entry name" value="Aldolase class I"/>
    <property type="match status" value="1"/>
</dbReference>
<comment type="caution">
    <text evidence="12">The sequence shown here is derived from an EMBL/GenBank/DDBJ whole genome shotgun (WGS) entry which is preliminary data.</text>
</comment>
<dbReference type="EMBL" id="JBBMFC010000002">
    <property type="protein sequence ID" value="MEQ2577456.1"/>
    <property type="molecule type" value="Genomic_DNA"/>
</dbReference>
<evidence type="ECO:0000313" key="12">
    <source>
        <dbReference type="EMBL" id="MEQ2577456.1"/>
    </source>
</evidence>
<evidence type="ECO:0000256" key="1">
    <source>
        <dbReference type="ARBA" id="ARBA00003141"/>
    </source>
</evidence>
<dbReference type="RefSeq" id="WP_349143534.1">
    <property type="nucleotide sequence ID" value="NZ_JBBMFC010000002.1"/>
</dbReference>
<keyword evidence="7 10" id="KW-0560">Oxidoreductase</keyword>
<dbReference type="CDD" id="cd01335">
    <property type="entry name" value="Radical_SAM"/>
    <property type="match status" value="1"/>
</dbReference>
<keyword evidence="8 10" id="KW-0408">Iron</keyword>
<dbReference type="PROSITE" id="PS01087">
    <property type="entry name" value="RADICAL_ACTIVATING"/>
    <property type="match status" value="1"/>
</dbReference>
<evidence type="ECO:0000256" key="2">
    <source>
        <dbReference type="ARBA" id="ARBA00009777"/>
    </source>
</evidence>
<dbReference type="InterPro" id="IPR034457">
    <property type="entry name" value="Organic_radical-activating"/>
</dbReference>
<comment type="subcellular location">
    <subcellularLocation>
        <location evidence="10">Cytoplasm</location>
    </subcellularLocation>
</comment>
<evidence type="ECO:0000256" key="4">
    <source>
        <dbReference type="ARBA" id="ARBA00022485"/>
    </source>
</evidence>
<dbReference type="EC" id="1.97.1.4" evidence="10"/>
<comment type="cofactor">
    <cofactor evidence="10">
        <name>[4Fe-4S] cluster</name>
        <dbReference type="ChEBI" id="CHEBI:49883"/>
    </cofactor>
    <text evidence="10">Binds 1 [4Fe-4S] cluster. The cluster is coordinated with 3 cysteines and an exchangeable S-adenosyl-L-methionine.</text>
</comment>
<keyword evidence="10" id="KW-0963">Cytoplasm</keyword>
<name>A0ABV1HX00_9FIRM</name>
<gene>
    <name evidence="12" type="primary">pflA</name>
    <name evidence="12" type="ORF">WMO62_01210</name>
</gene>
<comment type="similarity">
    <text evidence="2 10">Belongs to the organic radical-activating enzymes family.</text>
</comment>
<dbReference type="InterPro" id="IPR013785">
    <property type="entry name" value="Aldolase_TIM"/>
</dbReference>
<keyword evidence="4 10" id="KW-0004">4Fe-4S</keyword>
<dbReference type="PANTHER" id="PTHR30352:SF5">
    <property type="entry name" value="PYRUVATE FORMATE-LYASE 1-ACTIVATING ENZYME"/>
    <property type="match status" value="1"/>
</dbReference>
<comment type="function">
    <text evidence="1 10">Activation of pyruvate formate-lyase under anaerobic conditions by generation of an organic free radical, using S-adenosylmethionine and reduced flavodoxin as cosubstrates to produce 5'-deoxy-adenosine.</text>
</comment>
<dbReference type="InterPro" id="IPR058240">
    <property type="entry name" value="rSAM_sf"/>
</dbReference>
<keyword evidence="6 10" id="KW-0479">Metal-binding</keyword>
<comment type="catalytic activity">
    <reaction evidence="10">
        <text>glycyl-[formate C-acetyltransferase] + reduced [flavodoxin] + S-adenosyl-L-methionine = glycin-2-yl radical-[formate C-acetyltransferase] + semiquinone [flavodoxin] + 5'-deoxyadenosine + L-methionine + H(+)</text>
        <dbReference type="Rhea" id="RHEA:19225"/>
        <dbReference type="Rhea" id="RHEA-COMP:10622"/>
        <dbReference type="Rhea" id="RHEA-COMP:12190"/>
        <dbReference type="Rhea" id="RHEA-COMP:12191"/>
        <dbReference type="Rhea" id="RHEA-COMP:14480"/>
        <dbReference type="ChEBI" id="CHEBI:15378"/>
        <dbReference type="ChEBI" id="CHEBI:17319"/>
        <dbReference type="ChEBI" id="CHEBI:29947"/>
        <dbReference type="ChEBI" id="CHEBI:32722"/>
        <dbReference type="ChEBI" id="CHEBI:57618"/>
        <dbReference type="ChEBI" id="CHEBI:57844"/>
        <dbReference type="ChEBI" id="CHEBI:59789"/>
        <dbReference type="ChEBI" id="CHEBI:140311"/>
        <dbReference type="EC" id="1.97.1.4"/>
    </reaction>
</comment>
<dbReference type="InterPro" id="IPR012838">
    <property type="entry name" value="PFL1_activating"/>
</dbReference>
<dbReference type="InterPro" id="IPR007197">
    <property type="entry name" value="rSAM"/>
</dbReference>
<organism evidence="12 13">
    <name type="scientific">Hominiventricola aquisgranensis</name>
    <dbReference type="NCBI Taxonomy" id="3133164"/>
    <lineage>
        <taxon>Bacteria</taxon>
        <taxon>Bacillati</taxon>
        <taxon>Bacillota</taxon>
        <taxon>Clostridia</taxon>
        <taxon>Lachnospirales</taxon>
        <taxon>Lachnospiraceae</taxon>
        <taxon>Hominiventricola</taxon>
    </lineage>
</organism>
<dbReference type="SUPFAM" id="SSF102114">
    <property type="entry name" value="Radical SAM enzymes"/>
    <property type="match status" value="1"/>
</dbReference>
<keyword evidence="12" id="KW-0670">Pyruvate</keyword>
<evidence type="ECO:0000256" key="5">
    <source>
        <dbReference type="ARBA" id="ARBA00022691"/>
    </source>
</evidence>
<dbReference type="GO" id="GO:0043365">
    <property type="term" value="F:[formate-C-acetyltransferase]-activating enzyme activity"/>
    <property type="evidence" value="ECO:0007669"/>
    <property type="project" value="UniProtKB-EC"/>
</dbReference>
<evidence type="ECO:0000313" key="13">
    <source>
        <dbReference type="Proteomes" id="UP001470288"/>
    </source>
</evidence>
<evidence type="ECO:0000256" key="8">
    <source>
        <dbReference type="ARBA" id="ARBA00023004"/>
    </source>
</evidence>
<dbReference type="PIRSF" id="PIRSF000371">
    <property type="entry name" value="PFL_act_enz"/>
    <property type="match status" value="1"/>
</dbReference>
<reference evidence="12 13" key="1">
    <citation type="submission" date="2024-03" db="EMBL/GenBank/DDBJ databases">
        <title>Human intestinal bacterial collection.</title>
        <authorList>
            <person name="Pauvert C."/>
            <person name="Hitch T.C.A."/>
            <person name="Clavel T."/>
        </authorList>
    </citation>
    <scope>NUCLEOTIDE SEQUENCE [LARGE SCALE GENOMIC DNA]</scope>
    <source>
        <strain evidence="12 13">CLA-AA-H78B</strain>
    </source>
</reference>
<protein>
    <recommendedName>
        <fullName evidence="3 10">Pyruvate formate-lyase-activating enzyme</fullName>
        <ecNumber evidence="10">1.97.1.4</ecNumber>
    </recommendedName>
</protein>
<evidence type="ECO:0000259" key="11">
    <source>
        <dbReference type="PROSITE" id="PS51918"/>
    </source>
</evidence>
<dbReference type="Proteomes" id="UP001470288">
    <property type="component" value="Unassembled WGS sequence"/>
</dbReference>
<evidence type="ECO:0000256" key="3">
    <source>
        <dbReference type="ARBA" id="ARBA00021356"/>
    </source>
</evidence>
<dbReference type="InterPro" id="IPR001989">
    <property type="entry name" value="Radical_activat_CS"/>
</dbReference>
<evidence type="ECO:0000256" key="9">
    <source>
        <dbReference type="ARBA" id="ARBA00023014"/>
    </source>
</evidence>
<dbReference type="PANTHER" id="PTHR30352">
    <property type="entry name" value="PYRUVATE FORMATE-LYASE-ACTIVATING ENZYME"/>
    <property type="match status" value="1"/>
</dbReference>
<evidence type="ECO:0000256" key="6">
    <source>
        <dbReference type="ARBA" id="ARBA00022723"/>
    </source>
</evidence>
<dbReference type="SFLD" id="SFLDG01066">
    <property type="entry name" value="organic_radical-activating_enz"/>
    <property type="match status" value="1"/>
</dbReference>
<dbReference type="Pfam" id="PF13353">
    <property type="entry name" value="Fer4_12"/>
    <property type="match status" value="1"/>
</dbReference>
<keyword evidence="13" id="KW-1185">Reference proteome</keyword>